<dbReference type="InterPro" id="IPR036188">
    <property type="entry name" value="FAD/NAD-bd_sf"/>
</dbReference>
<dbReference type="InterPro" id="IPR006067">
    <property type="entry name" value="NO2/SO3_Rdtase_4Fe4S_dom"/>
</dbReference>
<keyword evidence="6" id="KW-0004">4Fe-4S</keyword>
<dbReference type="InterPro" id="IPR006066">
    <property type="entry name" value="NO2/SO3_Rdtase_FeS/sirohaem_BS"/>
</dbReference>
<dbReference type="RefSeq" id="WP_390264634.1">
    <property type="nucleotide sequence ID" value="NZ_JBHUGH010000013.1"/>
</dbReference>
<evidence type="ECO:0000256" key="11">
    <source>
        <dbReference type="ARBA" id="ARBA00022827"/>
    </source>
</evidence>
<evidence type="ECO:0000256" key="3">
    <source>
        <dbReference type="ARBA" id="ARBA00001974"/>
    </source>
</evidence>
<comment type="pathway">
    <text evidence="4">Nitrogen metabolism; nitrate reduction (assimilation).</text>
</comment>
<keyword evidence="12" id="KW-0560">Oxidoreductase</keyword>
<evidence type="ECO:0000313" key="24">
    <source>
        <dbReference type="Proteomes" id="UP001597353"/>
    </source>
</evidence>
<dbReference type="PRINTS" id="PR00411">
    <property type="entry name" value="PNDRDTASEI"/>
</dbReference>
<dbReference type="InterPro" id="IPR005117">
    <property type="entry name" value="NiRdtase/SiRdtase_haem-b_fer"/>
</dbReference>
<evidence type="ECO:0000259" key="18">
    <source>
        <dbReference type="Pfam" id="PF01077"/>
    </source>
</evidence>
<evidence type="ECO:0000256" key="9">
    <source>
        <dbReference type="ARBA" id="ARBA00022714"/>
    </source>
</evidence>
<dbReference type="Gene3D" id="3.30.390.30">
    <property type="match status" value="1"/>
</dbReference>
<comment type="cofactor">
    <cofactor evidence="3 17">
        <name>FAD</name>
        <dbReference type="ChEBI" id="CHEBI:57692"/>
    </cofactor>
</comment>
<comment type="cofactor">
    <cofactor evidence="2">
        <name>[4Fe-4S] cluster</name>
        <dbReference type="ChEBI" id="CHEBI:49883"/>
    </cofactor>
</comment>
<keyword evidence="24" id="KW-1185">Reference proteome</keyword>
<dbReference type="Gene3D" id="3.50.50.60">
    <property type="entry name" value="FAD/NAD(P)-binding domain"/>
    <property type="match status" value="2"/>
</dbReference>
<dbReference type="InterPro" id="IPR041854">
    <property type="entry name" value="BFD-like_2Fe2S-bd_dom_sf"/>
</dbReference>
<dbReference type="PRINTS" id="PR00397">
    <property type="entry name" value="SIROHAEM"/>
</dbReference>
<evidence type="ECO:0000256" key="4">
    <source>
        <dbReference type="ARBA" id="ARBA00005096"/>
    </source>
</evidence>
<evidence type="ECO:0000256" key="7">
    <source>
        <dbReference type="ARBA" id="ARBA00022617"/>
    </source>
</evidence>
<feature type="domain" description="NADH-rubredoxin oxidoreductase C-terminal" evidence="22">
    <location>
        <begin position="314"/>
        <end position="381"/>
    </location>
</feature>
<dbReference type="SUPFAM" id="SSF51905">
    <property type="entry name" value="FAD/NAD(P)-binding domain"/>
    <property type="match status" value="2"/>
</dbReference>
<dbReference type="PROSITE" id="PS00365">
    <property type="entry name" value="NIR_SIR"/>
    <property type="match status" value="1"/>
</dbReference>
<evidence type="ECO:0000256" key="2">
    <source>
        <dbReference type="ARBA" id="ARBA00001966"/>
    </source>
</evidence>
<comment type="similarity">
    <text evidence="5">Belongs to the nitrite and sulfite reductase 4Fe-4S domain family.</text>
</comment>
<evidence type="ECO:0000256" key="8">
    <source>
        <dbReference type="ARBA" id="ARBA00022630"/>
    </source>
</evidence>
<dbReference type="SUPFAM" id="SSF55124">
    <property type="entry name" value="Nitrite/Sulfite reductase N-terminal domain-like"/>
    <property type="match status" value="1"/>
</dbReference>
<feature type="domain" description="BFD-like [2Fe-2S]-binding" evidence="20">
    <location>
        <begin position="478"/>
        <end position="528"/>
    </location>
</feature>
<keyword evidence="10" id="KW-0479">Metal-binding</keyword>
<keyword evidence="14" id="KW-0411">Iron-sulfur</keyword>
<dbReference type="EMBL" id="JBHUGH010000013">
    <property type="protein sequence ID" value="MFD1913930.1"/>
    <property type="molecule type" value="Genomic_DNA"/>
</dbReference>
<reference evidence="24" key="1">
    <citation type="journal article" date="2019" name="Int. J. Syst. Evol. Microbiol.">
        <title>The Global Catalogue of Microorganisms (GCM) 10K type strain sequencing project: providing services to taxonomists for standard genome sequencing and annotation.</title>
        <authorList>
            <consortium name="The Broad Institute Genomics Platform"/>
            <consortium name="The Broad Institute Genome Sequencing Center for Infectious Disease"/>
            <person name="Wu L."/>
            <person name="Ma J."/>
        </authorList>
    </citation>
    <scope>NUCLEOTIDE SEQUENCE [LARGE SCALE GENOMIC DNA]</scope>
    <source>
        <strain evidence="24">CGMCC 4.7242</strain>
    </source>
</reference>
<keyword evidence="11 17" id="KW-0274">FAD</keyword>
<evidence type="ECO:0000259" key="19">
    <source>
        <dbReference type="Pfam" id="PF03460"/>
    </source>
</evidence>
<dbReference type="Pfam" id="PF04324">
    <property type="entry name" value="Fer2_BFD"/>
    <property type="match status" value="2"/>
</dbReference>
<evidence type="ECO:0000256" key="14">
    <source>
        <dbReference type="ARBA" id="ARBA00023014"/>
    </source>
</evidence>
<dbReference type="InterPro" id="IPR045854">
    <property type="entry name" value="NO2/SO3_Rdtase_4Fe4S_sf"/>
</dbReference>
<evidence type="ECO:0000256" key="17">
    <source>
        <dbReference type="PIRNR" id="PIRNR037149"/>
    </source>
</evidence>
<evidence type="ECO:0000256" key="13">
    <source>
        <dbReference type="ARBA" id="ARBA00023004"/>
    </source>
</evidence>
<dbReference type="InterPro" id="IPR023753">
    <property type="entry name" value="FAD/NAD-binding_dom"/>
</dbReference>
<dbReference type="SUPFAM" id="SSF56014">
    <property type="entry name" value="Nitrite and sulphite reductase 4Fe-4S domain-like"/>
    <property type="match status" value="1"/>
</dbReference>
<dbReference type="PANTHER" id="PTHR43809:SF1">
    <property type="entry name" value="NITRITE REDUCTASE (NADH) LARGE SUBUNIT"/>
    <property type="match status" value="1"/>
</dbReference>
<dbReference type="InterPro" id="IPR016156">
    <property type="entry name" value="FAD/NAD-linked_Rdtase_dimer_sf"/>
</dbReference>
<organism evidence="23 24">
    <name type="scientific">Halodurantibacterium flavum</name>
    <dbReference type="NCBI Taxonomy" id="1382802"/>
    <lineage>
        <taxon>Bacteria</taxon>
        <taxon>Pseudomonadati</taxon>
        <taxon>Pseudomonadota</taxon>
        <taxon>Alphaproteobacteria</taxon>
        <taxon>Rhodobacterales</taxon>
        <taxon>Paracoccaceae</taxon>
        <taxon>Halodurantibacterium</taxon>
    </lineage>
</organism>
<dbReference type="Pfam" id="PF03460">
    <property type="entry name" value="NIR_SIR_ferr"/>
    <property type="match status" value="1"/>
</dbReference>
<accession>A0ABW4S8L5</accession>
<name>A0ABW4S8L5_9RHOB</name>
<gene>
    <name evidence="23" type="primary">nirB</name>
    <name evidence="23" type="ORF">ACFSGJ_17085</name>
</gene>
<dbReference type="InterPro" id="IPR017121">
    <property type="entry name" value="Nitrite_Rdtase_lsu"/>
</dbReference>
<dbReference type="Pfam" id="PF18267">
    <property type="entry name" value="Rubredoxin_C"/>
    <property type="match status" value="1"/>
</dbReference>
<keyword evidence="8 17" id="KW-0285">Flavoprotein</keyword>
<evidence type="ECO:0000256" key="1">
    <source>
        <dbReference type="ARBA" id="ARBA00001929"/>
    </source>
</evidence>
<feature type="domain" description="BFD-like [2Fe-2S]-binding" evidence="20">
    <location>
        <begin position="416"/>
        <end position="463"/>
    </location>
</feature>
<dbReference type="InterPro" id="IPR012744">
    <property type="entry name" value="Nitri_red_NirB"/>
</dbReference>
<evidence type="ECO:0000259" key="21">
    <source>
        <dbReference type="Pfam" id="PF07992"/>
    </source>
</evidence>
<dbReference type="PANTHER" id="PTHR43809">
    <property type="entry name" value="NITRITE REDUCTASE (NADH) LARGE SUBUNIT"/>
    <property type="match status" value="1"/>
</dbReference>
<sequence length="810" mass="87390">MTQNLVVIGAGMASGRLLEHLTDDAPGAFRITLFNAEPRGNYNRLMLSPVLSGEKTYDQIVTHDDDWYARRGIDCRFGESVVRIDRDRKVVYSQHGGAPYDRLVIATGSSPFILPVPGRDLPGVVTFRDLDDTNAMTAAAASGGNAVVIGGGLLGLEAAAGLRSLGMEVTVIHLMDHLMERQLDPSAGYLLQRELERRGIRVHCRGATKAIIGNGRAEAVLLEDGTTCPADLVCMAVGIRPETRLATDAQLEVGRGIVVSDAMVTSDPSIHALGECVEHDGQLFGLVAPLYDQARVLARTLLGEDAAFRPVQTATKLKVTGCDLFSAGDFADKPGREDIVFRDPGRGVYKRLVLEENRLVGAVMYGDTGDGNWFFGMIKDRTDISAIRDTLIFGPAGEGRADPLAAVAALPDTAEICGCNGVCKGSILQAVQGGADTLDLVRAQTKASASCGTCTGLVEKVMALTLGDGAAAAAPQTMCKCTDHSHEDVRRLIRSMGLKSIPAIMQELGWKTSGGCHSCRPALNYYLIAEWPLDYTDDRQSRFVNERNHANIQKDGTYSVVPRMWGGVTTPGELRAIADAADKYNVPMVKVTGGQRIDLLGVRKEDLPAMWADLNAAGLVSGHAYSKGLRTVKTCVGSEFCRFGTQDSTGLGIRLEKLLWGSWTPHKVKLGVSGCPRNCAEATCKDVGIVCVDSGFNVSVAGAAGMEVKETEHLASTPSEDEAVEITTAFIQLYREHAKYLDRPYKWVAKVGLDWVKAQVVDDLANRKALVDRFELSQSVYRRDPWAELSTPSETPKWHPLADLTLEAAE</sequence>
<dbReference type="InterPro" id="IPR041575">
    <property type="entry name" value="Rubredoxin_C"/>
</dbReference>
<dbReference type="CDD" id="cd19944">
    <property type="entry name" value="NirB_Fer2_BFD-like_2"/>
    <property type="match status" value="1"/>
</dbReference>
<dbReference type="Pfam" id="PF01077">
    <property type="entry name" value="NIR_SIR"/>
    <property type="match status" value="1"/>
</dbReference>
<dbReference type="InterPro" id="IPR052034">
    <property type="entry name" value="NasD-like"/>
</dbReference>
<dbReference type="Gene3D" id="1.10.10.1100">
    <property type="entry name" value="BFD-like [2Fe-2S]-binding domain"/>
    <property type="match status" value="1"/>
</dbReference>
<dbReference type="PIRSF" id="PIRSF037149">
    <property type="entry name" value="NirB"/>
    <property type="match status" value="1"/>
</dbReference>
<evidence type="ECO:0000313" key="23">
    <source>
        <dbReference type="EMBL" id="MFD1913930.1"/>
    </source>
</evidence>
<dbReference type="NCBIfam" id="TIGR02374">
    <property type="entry name" value="nitri_red_nirB"/>
    <property type="match status" value="1"/>
</dbReference>
<dbReference type="InterPro" id="IPR036136">
    <property type="entry name" value="Nit/Sulf_reduc_fer-like_dom_sf"/>
</dbReference>
<feature type="domain" description="FAD/NAD(P)-binding" evidence="21">
    <location>
        <begin position="4"/>
        <end position="277"/>
    </location>
</feature>
<comment type="cofactor">
    <cofactor evidence="1">
        <name>siroheme</name>
        <dbReference type="ChEBI" id="CHEBI:60052"/>
    </cofactor>
</comment>
<proteinExistence type="inferred from homology"/>
<evidence type="ECO:0000256" key="5">
    <source>
        <dbReference type="ARBA" id="ARBA00010429"/>
    </source>
</evidence>
<evidence type="ECO:0000259" key="20">
    <source>
        <dbReference type="Pfam" id="PF04324"/>
    </source>
</evidence>
<keyword evidence="15 17" id="KW-0534">Nitrate assimilation</keyword>
<dbReference type="Gene3D" id="3.30.413.10">
    <property type="entry name" value="Sulfite Reductase Hemoprotein, domain 1"/>
    <property type="match status" value="1"/>
</dbReference>
<evidence type="ECO:0000256" key="12">
    <source>
        <dbReference type="ARBA" id="ARBA00023002"/>
    </source>
</evidence>
<comment type="cofactor">
    <cofactor evidence="16">
        <name>[2Fe-2S] cluster</name>
        <dbReference type="ChEBI" id="CHEBI:190135"/>
    </cofactor>
</comment>
<evidence type="ECO:0000256" key="6">
    <source>
        <dbReference type="ARBA" id="ARBA00022485"/>
    </source>
</evidence>
<dbReference type="CDD" id="cd19943">
    <property type="entry name" value="NirB_Fer2_BFD-like_1"/>
    <property type="match status" value="1"/>
</dbReference>
<evidence type="ECO:0000256" key="16">
    <source>
        <dbReference type="ARBA" id="ARBA00034078"/>
    </source>
</evidence>
<comment type="caution">
    <text evidence="23">The sequence shown here is derived from an EMBL/GenBank/DDBJ whole genome shotgun (WGS) entry which is preliminary data.</text>
</comment>
<protein>
    <submittedName>
        <fullName evidence="23">Nitrite reductase large subunit NirB</fullName>
    </submittedName>
</protein>
<keyword evidence="13" id="KW-0408">Iron</keyword>
<evidence type="ECO:0000259" key="22">
    <source>
        <dbReference type="Pfam" id="PF18267"/>
    </source>
</evidence>
<dbReference type="Proteomes" id="UP001597353">
    <property type="component" value="Unassembled WGS sequence"/>
</dbReference>
<keyword evidence="9" id="KW-0001">2Fe-2S</keyword>
<dbReference type="InterPro" id="IPR007419">
    <property type="entry name" value="BFD-like_2Fe2S-bd_dom"/>
</dbReference>
<feature type="domain" description="Nitrite/Sulfite reductase ferredoxin-like" evidence="19">
    <location>
        <begin position="553"/>
        <end position="617"/>
    </location>
</feature>
<evidence type="ECO:0000256" key="10">
    <source>
        <dbReference type="ARBA" id="ARBA00022723"/>
    </source>
</evidence>
<feature type="domain" description="Nitrite/sulphite reductase 4Fe-4S" evidence="18">
    <location>
        <begin position="627"/>
        <end position="766"/>
    </location>
</feature>
<dbReference type="Pfam" id="PF07992">
    <property type="entry name" value="Pyr_redox_2"/>
    <property type="match status" value="1"/>
</dbReference>
<keyword evidence="7" id="KW-0349">Heme</keyword>
<dbReference type="PRINTS" id="PR00368">
    <property type="entry name" value="FADPNR"/>
</dbReference>
<dbReference type="Gene3D" id="3.90.480.10">
    <property type="entry name" value="Sulfite Reductase Hemoprotein,Domain 2"/>
    <property type="match status" value="1"/>
</dbReference>
<evidence type="ECO:0000256" key="15">
    <source>
        <dbReference type="ARBA" id="ARBA00023063"/>
    </source>
</evidence>